<organism evidence="2 3">
    <name type="scientific">Alginatibacterium sediminis</name>
    <dbReference type="NCBI Taxonomy" id="2164068"/>
    <lineage>
        <taxon>Bacteria</taxon>
        <taxon>Pseudomonadati</taxon>
        <taxon>Pseudomonadota</taxon>
        <taxon>Gammaproteobacteria</taxon>
        <taxon>Alteromonadales</taxon>
        <taxon>Alteromonadaceae</taxon>
        <taxon>Alginatibacterium</taxon>
    </lineage>
</organism>
<feature type="transmembrane region" description="Helical" evidence="1">
    <location>
        <begin position="56"/>
        <end position="75"/>
    </location>
</feature>
<dbReference type="EMBL" id="RAQO01000004">
    <property type="protein sequence ID" value="RKF19863.1"/>
    <property type="molecule type" value="Genomic_DNA"/>
</dbReference>
<evidence type="ECO:0000256" key="1">
    <source>
        <dbReference type="SAM" id="Phobius"/>
    </source>
</evidence>
<comment type="caution">
    <text evidence="2">The sequence shown here is derived from an EMBL/GenBank/DDBJ whole genome shotgun (WGS) entry which is preliminary data.</text>
</comment>
<evidence type="ECO:0000313" key="3">
    <source>
        <dbReference type="Proteomes" id="UP000286482"/>
    </source>
</evidence>
<protein>
    <submittedName>
        <fullName evidence="2">Uncharacterized protein</fullName>
    </submittedName>
</protein>
<dbReference type="OrthoDB" id="7060832at2"/>
<dbReference type="AlphaFoldDB" id="A0A420EGR0"/>
<keyword evidence="3" id="KW-1185">Reference proteome</keyword>
<feature type="transmembrane region" description="Helical" evidence="1">
    <location>
        <begin position="6"/>
        <end position="27"/>
    </location>
</feature>
<name>A0A420EGR0_9ALTE</name>
<reference evidence="2 3" key="1">
    <citation type="submission" date="2018-09" db="EMBL/GenBank/DDBJ databases">
        <authorList>
            <person name="Wang Z."/>
        </authorList>
    </citation>
    <scope>NUCLEOTIDE SEQUENCE [LARGE SCALE GENOMIC DNA]</scope>
    <source>
        <strain evidence="2 3">ALS 81</strain>
    </source>
</reference>
<gene>
    <name evidence="2" type="ORF">DBZ36_05235</name>
</gene>
<keyword evidence="1" id="KW-0472">Membrane</keyword>
<sequence length="194" mass="21194">MNTFDYAVLISAIAGLVMVVGGLVLIYKGALVLASTDSSQALNIEWKKDFRLSTQAPGIAFFIIGLAFSFISVFASKPSAIEPIKIEGLVEQISEQVTIRARSSIWTLQGGSNGVVKGRIHPHVEDIILEISAPGYKPEQITFRLSELKNRTVKFDTVNLEHKVEAIAEQEENIIDVPDELEPITSKPNFGAAQ</sequence>
<evidence type="ECO:0000313" key="2">
    <source>
        <dbReference type="EMBL" id="RKF19863.1"/>
    </source>
</evidence>
<keyword evidence="1" id="KW-1133">Transmembrane helix</keyword>
<accession>A0A420EGR0</accession>
<dbReference type="Proteomes" id="UP000286482">
    <property type="component" value="Unassembled WGS sequence"/>
</dbReference>
<proteinExistence type="predicted"/>
<keyword evidence="1" id="KW-0812">Transmembrane</keyword>
<dbReference type="RefSeq" id="WP_120353868.1">
    <property type="nucleotide sequence ID" value="NZ_RAQO01000004.1"/>
</dbReference>